<keyword evidence="1 3" id="KW-0807">Transducer</keyword>
<dbReference type="PROSITE" id="PS50111">
    <property type="entry name" value="CHEMOTAXIS_TRANSDUC_2"/>
    <property type="match status" value="1"/>
</dbReference>
<dbReference type="EMBL" id="CP020559">
    <property type="protein sequence ID" value="ARE88609.1"/>
    <property type="molecule type" value="Genomic_DNA"/>
</dbReference>
<dbReference type="InterPro" id="IPR004089">
    <property type="entry name" value="MCPsignal_dom"/>
</dbReference>
<feature type="transmembrane region" description="Helical" evidence="5">
    <location>
        <begin position="307"/>
        <end position="326"/>
    </location>
</feature>
<dbReference type="GO" id="GO:0006935">
    <property type="term" value="P:chemotaxis"/>
    <property type="evidence" value="ECO:0007669"/>
    <property type="project" value="InterPro"/>
</dbReference>
<feature type="domain" description="HAMP" evidence="7">
    <location>
        <begin position="328"/>
        <end position="383"/>
    </location>
</feature>
<dbReference type="PROSITE" id="PS50885">
    <property type="entry name" value="HAMP"/>
    <property type="match status" value="1"/>
</dbReference>
<reference evidence="8 9" key="1">
    <citation type="submission" date="2017-03" db="EMBL/GenBank/DDBJ databases">
        <title>Complete sequence of Clostridium formicaceticum DSM 92.</title>
        <authorList>
            <person name="Poehlein A."/>
            <person name="Karl M."/>
            <person name="Bengelsdorf F.R."/>
            <person name="Duerre P."/>
            <person name="Daniel R."/>
        </authorList>
    </citation>
    <scope>NUCLEOTIDE SEQUENCE [LARGE SCALE GENOMIC DNA]</scope>
    <source>
        <strain evidence="8 9">DSM 92</strain>
    </source>
</reference>
<evidence type="ECO:0000256" key="3">
    <source>
        <dbReference type="PROSITE-ProRule" id="PRU00284"/>
    </source>
</evidence>
<dbReference type="PANTHER" id="PTHR32089:SF112">
    <property type="entry name" value="LYSOZYME-LIKE PROTEIN-RELATED"/>
    <property type="match status" value="1"/>
</dbReference>
<dbReference type="Gene3D" id="1.10.287.950">
    <property type="entry name" value="Methyl-accepting chemotaxis protein"/>
    <property type="match status" value="1"/>
</dbReference>
<evidence type="ECO:0000259" key="7">
    <source>
        <dbReference type="PROSITE" id="PS50885"/>
    </source>
</evidence>
<gene>
    <name evidence="8" type="primary">mcp1</name>
    <name evidence="8" type="ORF">CLFO_30150</name>
</gene>
<evidence type="ECO:0000256" key="5">
    <source>
        <dbReference type="SAM" id="Phobius"/>
    </source>
</evidence>
<protein>
    <submittedName>
        <fullName evidence="8">Methyl-accepting chemotaxis protein 1</fullName>
    </submittedName>
</protein>
<dbReference type="Pfam" id="PF00015">
    <property type="entry name" value="MCPsignal"/>
    <property type="match status" value="1"/>
</dbReference>
<dbReference type="SUPFAM" id="SSF58104">
    <property type="entry name" value="Methyl-accepting chemotaxis protein (MCP) signaling domain"/>
    <property type="match status" value="1"/>
</dbReference>
<dbReference type="Pfam" id="PF00672">
    <property type="entry name" value="HAMP"/>
    <property type="match status" value="1"/>
</dbReference>
<dbReference type="InterPro" id="IPR004090">
    <property type="entry name" value="Chemotax_Me-accpt_rcpt"/>
</dbReference>
<name>A0AAC9RK63_9CLOT</name>
<dbReference type="GO" id="GO:0007165">
    <property type="term" value="P:signal transduction"/>
    <property type="evidence" value="ECO:0007669"/>
    <property type="project" value="UniProtKB-KW"/>
</dbReference>
<dbReference type="AlphaFoldDB" id="A0AAC9RK63"/>
<sequence>MVKKLIVKTNSLFSKIFFTSILCIIVPMLISFIYASTSSTRSLEDAIVSTLSSLTAEKKNQIEIALQGEVKLIESMANQPFTVDTYQEFAETNQLDSIKAERISNIIEASRKNSNGLYENVFYTWYDDAKVIVLMDALGGESIGRELDTTGWRHGFLRNPKAGVGGHNLSPVTQRPVILAAAPIFTKDSQQLLGTIEKAFDLETMTEGILKGNSKHNVQTLLINSSGLVISSEDQSQVLSFDFSKEEGDIKDFYEELMANPSGYSFFTMNGVRNIAAYEKSDYLDMYIISLMPTSQYLSQINALKKGLSIVVVISIIIATFITMLLTSRITKPIRKAVEHIKIIATGDFSQSIPERYMTLKDETGTLMTSMDMMQKSIKDMIKTILQESRNLEDFVVETNHQLLELNSQVEDVSATTEEMSAGMEETAASAEEMNASSNELEKAVESIAQKAQEGAVTSSEISKRAENLKENAVTSQKKADDLRRSVDTGLRSAIEQSKAVDTINLLAESILQITAQTNLLALNAAIEAARAGEAGKGFAVVADEIRKLAEDSKKTVNKIQEVTKTVISLVKDLTQNSEKALDFIEVTVLNDYKAMVDTGELYAKDAESIEDLVTDFSGTAQELNASIQNMGRIINEISIANNESAAGSENIAERASIISQKTNEVTGVAAKLKESSQRLKSVVDSFKI</sequence>
<feature type="transmembrane region" description="Helical" evidence="5">
    <location>
        <begin position="12"/>
        <end position="35"/>
    </location>
</feature>
<organism evidence="8 9">
    <name type="scientific">Clostridium formicaceticum</name>
    <dbReference type="NCBI Taxonomy" id="1497"/>
    <lineage>
        <taxon>Bacteria</taxon>
        <taxon>Bacillati</taxon>
        <taxon>Bacillota</taxon>
        <taxon>Clostridia</taxon>
        <taxon>Eubacteriales</taxon>
        <taxon>Clostridiaceae</taxon>
        <taxon>Clostridium</taxon>
    </lineage>
</organism>
<feature type="domain" description="Methyl-accepting transducer" evidence="6">
    <location>
        <begin position="402"/>
        <end position="653"/>
    </location>
</feature>
<keyword evidence="4" id="KW-0175">Coiled coil</keyword>
<dbReference type="Proteomes" id="UP000192478">
    <property type="component" value="Chromosome"/>
</dbReference>
<evidence type="ECO:0000313" key="9">
    <source>
        <dbReference type="Proteomes" id="UP000192478"/>
    </source>
</evidence>
<accession>A0AAC9RK63</accession>
<evidence type="ECO:0000313" key="8">
    <source>
        <dbReference type="EMBL" id="ARE88609.1"/>
    </source>
</evidence>
<keyword evidence="5" id="KW-1133">Transmembrane helix</keyword>
<dbReference type="PRINTS" id="PR00260">
    <property type="entry name" value="CHEMTRNSDUCR"/>
</dbReference>
<dbReference type="GO" id="GO:0016020">
    <property type="term" value="C:membrane"/>
    <property type="evidence" value="ECO:0007669"/>
    <property type="project" value="InterPro"/>
</dbReference>
<keyword evidence="5" id="KW-0812">Transmembrane</keyword>
<dbReference type="InterPro" id="IPR003660">
    <property type="entry name" value="HAMP_dom"/>
</dbReference>
<feature type="coiled-coil region" evidence="4">
    <location>
        <begin position="424"/>
        <end position="486"/>
    </location>
</feature>
<dbReference type="SMART" id="SM00304">
    <property type="entry name" value="HAMP"/>
    <property type="match status" value="1"/>
</dbReference>
<dbReference type="RefSeq" id="WP_081562132.1">
    <property type="nucleotide sequence ID" value="NZ_CP017603.1"/>
</dbReference>
<evidence type="ECO:0000259" key="6">
    <source>
        <dbReference type="PROSITE" id="PS50111"/>
    </source>
</evidence>
<dbReference type="PANTHER" id="PTHR32089">
    <property type="entry name" value="METHYL-ACCEPTING CHEMOTAXIS PROTEIN MCPB"/>
    <property type="match status" value="1"/>
</dbReference>
<dbReference type="GO" id="GO:0004888">
    <property type="term" value="F:transmembrane signaling receptor activity"/>
    <property type="evidence" value="ECO:0007669"/>
    <property type="project" value="InterPro"/>
</dbReference>
<evidence type="ECO:0000256" key="2">
    <source>
        <dbReference type="ARBA" id="ARBA00029447"/>
    </source>
</evidence>
<keyword evidence="5" id="KW-0472">Membrane</keyword>
<dbReference type="CDD" id="cd06225">
    <property type="entry name" value="HAMP"/>
    <property type="match status" value="1"/>
</dbReference>
<evidence type="ECO:0000256" key="4">
    <source>
        <dbReference type="SAM" id="Coils"/>
    </source>
</evidence>
<dbReference type="SMART" id="SM00283">
    <property type="entry name" value="MA"/>
    <property type="match status" value="1"/>
</dbReference>
<evidence type="ECO:0000256" key="1">
    <source>
        <dbReference type="ARBA" id="ARBA00023224"/>
    </source>
</evidence>
<comment type="similarity">
    <text evidence="2">Belongs to the methyl-accepting chemotaxis (MCP) protein family.</text>
</comment>
<proteinExistence type="inferred from homology"/>
<dbReference type="Gene3D" id="3.30.450.20">
    <property type="entry name" value="PAS domain"/>
    <property type="match status" value="1"/>
</dbReference>